<protein>
    <recommendedName>
        <fullName evidence="4">Lipoprotein</fullName>
    </recommendedName>
</protein>
<organism evidence="2 3">
    <name type="scientific">Pseudodesulfovibrio sediminis</name>
    <dbReference type="NCBI Taxonomy" id="2810563"/>
    <lineage>
        <taxon>Bacteria</taxon>
        <taxon>Pseudomonadati</taxon>
        <taxon>Thermodesulfobacteriota</taxon>
        <taxon>Desulfovibrionia</taxon>
        <taxon>Desulfovibrionales</taxon>
        <taxon>Desulfovibrionaceae</taxon>
    </lineage>
</organism>
<dbReference type="EMBL" id="AP024485">
    <property type="protein sequence ID" value="BCS88439.1"/>
    <property type="molecule type" value="Genomic_DNA"/>
</dbReference>
<evidence type="ECO:0000256" key="1">
    <source>
        <dbReference type="SAM" id="SignalP"/>
    </source>
</evidence>
<sequence length="135" mass="14813">MKKVRTVLLFATLAAILLLTACRTASVYNVNNAAIPSGQEKPLTMAQIEKAIVLAGSDLGWVMQADKPGHIIGTLNVRSHMAAVDVTYDENSYSINYKNSTNLKYTGSTIHSQYNNWVKYLSQAIDSQISAAKYQ</sequence>
<proteinExistence type="predicted"/>
<dbReference type="Proteomes" id="UP001053296">
    <property type="component" value="Chromosome"/>
</dbReference>
<evidence type="ECO:0008006" key="4">
    <source>
        <dbReference type="Google" id="ProtNLM"/>
    </source>
</evidence>
<evidence type="ECO:0000313" key="2">
    <source>
        <dbReference type="EMBL" id="BCS88439.1"/>
    </source>
</evidence>
<gene>
    <name evidence="2" type="ORF">PSDVSF_16810</name>
</gene>
<dbReference type="PROSITE" id="PS51257">
    <property type="entry name" value="PROKAR_LIPOPROTEIN"/>
    <property type="match status" value="1"/>
</dbReference>
<keyword evidence="3" id="KW-1185">Reference proteome</keyword>
<name>A0ABN6ETE3_9BACT</name>
<evidence type="ECO:0000313" key="3">
    <source>
        <dbReference type="Proteomes" id="UP001053296"/>
    </source>
</evidence>
<dbReference type="RefSeq" id="WP_229596376.1">
    <property type="nucleotide sequence ID" value="NZ_AP024485.1"/>
</dbReference>
<feature type="chain" id="PRO_5045076226" description="Lipoprotein" evidence="1">
    <location>
        <begin position="26"/>
        <end position="135"/>
    </location>
</feature>
<feature type="signal peptide" evidence="1">
    <location>
        <begin position="1"/>
        <end position="25"/>
    </location>
</feature>
<reference evidence="2" key="1">
    <citation type="journal article" date="2022" name="Arch. Microbiol.">
        <title>Pseudodesulfovibrio sediminis sp. nov., a mesophilic and neutrophilic sulfate-reducing bacterium isolated from sediment of a brackish lake.</title>
        <authorList>
            <person name="Takahashi A."/>
            <person name="Kojima H."/>
            <person name="Watanabe M."/>
            <person name="Fukui M."/>
        </authorList>
    </citation>
    <scope>NUCLEOTIDE SEQUENCE</scope>
    <source>
        <strain evidence="2">SF6</strain>
    </source>
</reference>
<keyword evidence="1" id="KW-0732">Signal</keyword>
<accession>A0ABN6ETE3</accession>